<protein>
    <submittedName>
        <fullName evidence="2">Uncharacterized protein</fullName>
    </submittedName>
</protein>
<organism evidence="2 3">
    <name type="scientific">Podospora bellae-mahoneyi</name>
    <dbReference type="NCBI Taxonomy" id="2093777"/>
    <lineage>
        <taxon>Eukaryota</taxon>
        <taxon>Fungi</taxon>
        <taxon>Dikarya</taxon>
        <taxon>Ascomycota</taxon>
        <taxon>Pezizomycotina</taxon>
        <taxon>Sordariomycetes</taxon>
        <taxon>Sordariomycetidae</taxon>
        <taxon>Sordariales</taxon>
        <taxon>Podosporaceae</taxon>
        <taxon>Podospora</taxon>
    </lineage>
</organism>
<dbReference type="RefSeq" id="XP_062732951.1">
    <property type="nucleotide sequence ID" value="XM_062877223.1"/>
</dbReference>
<dbReference type="EMBL" id="JAFFGZ010000005">
    <property type="protein sequence ID" value="KAK4643975.1"/>
    <property type="molecule type" value="Genomic_DNA"/>
</dbReference>
<evidence type="ECO:0000256" key="1">
    <source>
        <dbReference type="SAM" id="MobiDB-lite"/>
    </source>
</evidence>
<feature type="compositionally biased region" description="Basic and acidic residues" evidence="1">
    <location>
        <begin position="481"/>
        <end position="502"/>
    </location>
</feature>
<reference evidence="2 3" key="1">
    <citation type="journal article" date="2023" name="bioRxiv">
        <title>High-quality genome assemblies of four members of thePodospora anserinaspecies complex.</title>
        <authorList>
            <person name="Ament-Velasquez S.L."/>
            <person name="Vogan A.A."/>
            <person name="Wallerman O."/>
            <person name="Hartmann F."/>
            <person name="Gautier V."/>
            <person name="Silar P."/>
            <person name="Giraud T."/>
            <person name="Johannesson H."/>
        </authorList>
    </citation>
    <scope>NUCLEOTIDE SEQUENCE [LARGE SCALE GENOMIC DNA]</scope>
    <source>
        <strain evidence="2 3">CBS 112042</strain>
    </source>
</reference>
<gene>
    <name evidence="2" type="ORF">QC761_300680</name>
</gene>
<evidence type="ECO:0000313" key="3">
    <source>
        <dbReference type="Proteomes" id="UP001322138"/>
    </source>
</evidence>
<feature type="compositionally biased region" description="Polar residues" evidence="1">
    <location>
        <begin position="326"/>
        <end position="336"/>
    </location>
</feature>
<feature type="compositionally biased region" description="Pro residues" evidence="1">
    <location>
        <begin position="381"/>
        <end position="401"/>
    </location>
</feature>
<sequence length="515" mass="57394">MGLSNPDGPDTGYHQSVESAIRKLGLSREEAAELQGYIKRLLDEDKAFPKGYPVESLLMHRYQKDWKHLRIWKEEPVISVEPAFARCVEAVRDGLNLSTFISVCLPVNASAATGSYAATGQAGLGYGSESESTSTRKSRGSSTSRDHKFDSVSSRTPTPSCSKEIYHGRFDNQGFRGSPPPGPLYVRRHSRLNLSSPLRTPSFHGSGSDLGPGSRGRKYPPIVERQYSLPLAHPRPRSLSSSRATSPILTPHLAFPPSSPLTPNKPNWDFTPNNHDMHDYTVTECTKTSSYRTRTWYPESHPTSRNTPSFVCPSTPYSNSIIRKMDTTTAPTTPSRKPSARISVTDIIPAPLNFPRPRRTSDSTASHSHHVQRKDTHPRLPHPNPAPPAPPTHRSPTPPNLPITKPKQLNSPPHDPTITKTGKPNSSPHEDLIDNLCLGKKRDMTPDFEIIPVTRLSPQSQSQSSQTHQQSHRRERAKSKSRGDDRRMDRPPKREEEPERGSWRKLVCGCCCDEH</sequence>
<feature type="region of interest" description="Disordered" evidence="1">
    <location>
        <begin position="123"/>
        <end position="220"/>
    </location>
</feature>
<proteinExistence type="predicted"/>
<feature type="compositionally biased region" description="Polar residues" evidence="1">
    <location>
        <begin position="418"/>
        <end position="427"/>
    </location>
</feature>
<feature type="compositionally biased region" description="Polar residues" evidence="1">
    <location>
        <begin position="151"/>
        <end position="161"/>
    </location>
</feature>
<feature type="compositionally biased region" description="Low complexity" evidence="1">
    <location>
        <begin position="123"/>
        <end position="143"/>
    </location>
</feature>
<dbReference type="GeneID" id="87896705"/>
<keyword evidence="3" id="KW-1185">Reference proteome</keyword>
<name>A0ABR0FLR9_9PEZI</name>
<dbReference type="Proteomes" id="UP001322138">
    <property type="component" value="Unassembled WGS sequence"/>
</dbReference>
<evidence type="ECO:0000313" key="2">
    <source>
        <dbReference type="EMBL" id="KAK4643975.1"/>
    </source>
</evidence>
<accession>A0ABR0FLR9</accession>
<feature type="compositionally biased region" description="Polar residues" evidence="1">
    <location>
        <begin position="192"/>
        <end position="205"/>
    </location>
</feature>
<comment type="caution">
    <text evidence="2">The sequence shown here is derived from an EMBL/GenBank/DDBJ whole genome shotgun (WGS) entry which is preliminary data.</text>
</comment>
<feature type="compositionally biased region" description="Basic residues" evidence="1">
    <location>
        <begin position="470"/>
        <end position="480"/>
    </location>
</feature>
<feature type="region of interest" description="Disordered" evidence="1">
    <location>
        <begin position="453"/>
        <end position="502"/>
    </location>
</feature>
<feature type="compositionally biased region" description="Low complexity" evidence="1">
    <location>
        <begin position="457"/>
        <end position="469"/>
    </location>
</feature>
<feature type="region of interest" description="Disordered" evidence="1">
    <location>
        <begin position="326"/>
        <end position="433"/>
    </location>
</feature>